<evidence type="ECO:0000313" key="2">
    <source>
        <dbReference type="EMBL" id="JAI05740.1"/>
    </source>
</evidence>
<name>A0A0E9XSW5_ANGAN</name>
<dbReference type="EMBL" id="GBXM01002838">
    <property type="protein sequence ID" value="JAI05740.1"/>
    <property type="molecule type" value="Transcribed_RNA"/>
</dbReference>
<feature type="region of interest" description="Disordered" evidence="1">
    <location>
        <begin position="1"/>
        <end position="24"/>
    </location>
</feature>
<organism evidence="2">
    <name type="scientific">Anguilla anguilla</name>
    <name type="common">European freshwater eel</name>
    <name type="synonym">Muraena anguilla</name>
    <dbReference type="NCBI Taxonomy" id="7936"/>
    <lineage>
        <taxon>Eukaryota</taxon>
        <taxon>Metazoa</taxon>
        <taxon>Chordata</taxon>
        <taxon>Craniata</taxon>
        <taxon>Vertebrata</taxon>
        <taxon>Euteleostomi</taxon>
        <taxon>Actinopterygii</taxon>
        <taxon>Neopterygii</taxon>
        <taxon>Teleostei</taxon>
        <taxon>Anguilliformes</taxon>
        <taxon>Anguillidae</taxon>
        <taxon>Anguilla</taxon>
    </lineage>
</organism>
<proteinExistence type="predicted"/>
<sequence length="24" mass="2316">MVLSAPTMVTTGNGESGFDSGEGA</sequence>
<accession>A0A0E9XSW5</accession>
<reference evidence="2" key="2">
    <citation type="journal article" date="2015" name="Fish Shellfish Immunol.">
        <title>Early steps in the European eel (Anguilla anguilla)-Vibrio vulnificus interaction in the gills: Role of the RtxA13 toxin.</title>
        <authorList>
            <person name="Callol A."/>
            <person name="Pajuelo D."/>
            <person name="Ebbesson L."/>
            <person name="Teles M."/>
            <person name="MacKenzie S."/>
            <person name="Amaro C."/>
        </authorList>
    </citation>
    <scope>NUCLEOTIDE SEQUENCE</scope>
</reference>
<reference evidence="2" key="1">
    <citation type="submission" date="2014-11" db="EMBL/GenBank/DDBJ databases">
        <authorList>
            <person name="Amaro Gonzalez C."/>
        </authorList>
    </citation>
    <scope>NUCLEOTIDE SEQUENCE</scope>
</reference>
<protein>
    <submittedName>
        <fullName evidence="2">Uncharacterized protein</fullName>
    </submittedName>
</protein>
<dbReference type="AlphaFoldDB" id="A0A0E9XSW5"/>
<evidence type="ECO:0000256" key="1">
    <source>
        <dbReference type="SAM" id="MobiDB-lite"/>
    </source>
</evidence>